<proteinExistence type="predicted"/>
<evidence type="ECO:0000313" key="2">
    <source>
        <dbReference type="Proteomes" id="UP000821865"/>
    </source>
</evidence>
<keyword evidence="2" id="KW-1185">Reference proteome</keyword>
<organism evidence="1 2">
    <name type="scientific">Dermacentor silvarum</name>
    <name type="common">Tick</name>
    <dbReference type="NCBI Taxonomy" id="543639"/>
    <lineage>
        <taxon>Eukaryota</taxon>
        <taxon>Metazoa</taxon>
        <taxon>Ecdysozoa</taxon>
        <taxon>Arthropoda</taxon>
        <taxon>Chelicerata</taxon>
        <taxon>Arachnida</taxon>
        <taxon>Acari</taxon>
        <taxon>Parasitiformes</taxon>
        <taxon>Ixodida</taxon>
        <taxon>Ixodoidea</taxon>
        <taxon>Ixodidae</taxon>
        <taxon>Rhipicephalinae</taxon>
        <taxon>Dermacentor</taxon>
    </lineage>
</organism>
<accession>A0ACB8CN29</accession>
<name>A0ACB8CN29_DERSI</name>
<reference evidence="1" key="1">
    <citation type="submission" date="2020-05" db="EMBL/GenBank/DDBJ databases">
        <title>Large-scale comparative analyses of tick genomes elucidate their genetic diversity and vector capacities.</title>
        <authorList>
            <person name="Jia N."/>
            <person name="Wang J."/>
            <person name="Shi W."/>
            <person name="Du L."/>
            <person name="Sun Y."/>
            <person name="Zhan W."/>
            <person name="Jiang J."/>
            <person name="Wang Q."/>
            <person name="Zhang B."/>
            <person name="Ji P."/>
            <person name="Sakyi L.B."/>
            <person name="Cui X."/>
            <person name="Yuan T."/>
            <person name="Jiang B."/>
            <person name="Yang W."/>
            <person name="Lam T.T.-Y."/>
            <person name="Chang Q."/>
            <person name="Ding S."/>
            <person name="Wang X."/>
            <person name="Zhu J."/>
            <person name="Ruan X."/>
            <person name="Zhao L."/>
            <person name="Wei J."/>
            <person name="Que T."/>
            <person name="Du C."/>
            <person name="Cheng J."/>
            <person name="Dai P."/>
            <person name="Han X."/>
            <person name="Huang E."/>
            <person name="Gao Y."/>
            <person name="Liu J."/>
            <person name="Shao H."/>
            <person name="Ye R."/>
            <person name="Li L."/>
            <person name="Wei W."/>
            <person name="Wang X."/>
            <person name="Wang C."/>
            <person name="Yang T."/>
            <person name="Huo Q."/>
            <person name="Li W."/>
            <person name="Guo W."/>
            <person name="Chen H."/>
            <person name="Zhou L."/>
            <person name="Ni X."/>
            <person name="Tian J."/>
            <person name="Zhou Y."/>
            <person name="Sheng Y."/>
            <person name="Liu T."/>
            <person name="Pan Y."/>
            <person name="Xia L."/>
            <person name="Li J."/>
            <person name="Zhao F."/>
            <person name="Cao W."/>
        </authorList>
    </citation>
    <scope>NUCLEOTIDE SEQUENCE</scope>
    <source>
        <strain evidence="1">Dsil-2018</strain>
    </source>
</reference>
<protein>
    <submittedName>
        <fullName evidence="1">Uncharacterized protein</fullName>
    </submittedName>
</protein>
<evidence type="ECO:0000313" key="1">
    <source>
        <dbReference type="EMBL" id="KAH7946298.1"/>
    </source>
</evidence>
<comment type="caution">
    <text evidence="1">The sequence shown here is derived from an EMBL/GenBank/DDBJ whole genome shotgun (WGS) entry which is preliminary data.</text>
</comment>
<gene>
    <name evidence="1" type="ORF">HPB49_022865</name>
</gene>
<sequence>MCVPSDHSVHFFTNVVLDIIFRARVTCDVDADPPEVTFHWHLNHSMETAIPHSMQGATRSVATFIARSEADYGALSCEARNSVGPQRRPCLFSVVPAGPPEPPGLCALANQTEEAFQVRCIEGHHGGLPQHFVLEIHDSGGRFRGNVTSPMPYFEASLKPPVTRKVSDLPSGSEFVLVVYAANGKGRSPPVLLTAATLPAAAESLLHQGPDASWQIKFSPVLAVLMALVLGFALLAFVVVAAVRLWSRHSFHKDANGSKMPSPEERPWIPPAPDVVDRIQVSPKNETTEMDTFVSAKGLCMATLDQDQSVINTFMQRAPLTHLYSRGARDRLHSSCGSTPSSPGNVHTASFRRGNVSTIVVLFLVYETACDCAHEDVRKMDETKTALRKRRRGLTRVV</sequence>
<dbReference type="Proteomes" id="UP000821865">
    <property type="component" value="Chromosome 6"/>
</dbReference>
<dbReference type="EMBL" id="CM023475">
    <property type="protein sequence ID" value="KAH7946298.1"/>
    <property type="molecule type" value="Genomic_DNA"/>
</dbReference>